<keyword evidence="4" id="KW-1133">Transmembrane helix</keyword>
<proteinExistence type="inferred from homology"/>
<dbReference type="InterPro" id="IPR002495">
    <property type="entry name" value="Glyco_trans_8"/>
</dbReference>
<dbReference type="GO" id="GO:0071555">
    <property type="term" value="P:cell wall organization"/>
    <property type="evidence" value="ECO:0007669"/>
    <property type="project" value="UniProtKB-KW"/>
</dbReference>
<keyword evidence="4" id="KW-0472">Membrane</keyword>
<reference evidence="7 8" key="1">
    <citation type="journal article" date="2016" name="DNA Res.">
        <title>The draft genome of MD-2 pineapple using hybrid error correction of long reads.</title>
        <authorList>
            <person name="Redwan R.M."/>
            <person name="Saidin A."/>
            <person name="Kumar S.V."/>
        </authorList>
    </citation>
    <scope>NUCLEOTIDE SEQUENCE [LARGE SCALE GENOMIC DNA]</scope>
    <source>
        <strain evidence="8">cv. MD2</strain>
        <tissue evidence="7">Leaf</tissue>
    </source>
</reference>
<feature type="coiled-coil region" evidence="5">
    <location>
        <begin position="229"/>
        <end position="256"/>
    </location>
</feature>
<keyword evidence="5" id="KW-0175">Coiled coil</keyword>
<evidence type="ECO:0000256" key="1">
    <source>
        <dbReference type="ARBA" id="ARBA00004877"/>
    </source>
</evidence>
<comment type="subcellular location">
    <subcellularLocation>
        <location evidence="4">Golgi apparatus membrane</location>
        <topology evidence="4">Single-pass type II membrane protein</topology>
    </subcellularLocation>
</comment>
<evidence type="ECO:0000256" key="4">
    <source>
        <dbReference type="RuleBase" id="RU362027"/>
    </source>
</evidence>
<evidence type="ECO:0000313" key="8">
    <source>
        <dbReference type="Proteomes" id="UP000092600"/>
    </source>
</evidence>
<dbReference type="Pfam" id="PF25557">
    <property type="entry name" value="GAUT_1"/>
    <property type="match status" value="1"/>
</dbReference>
<protein>
    <recommendedName>
        <fullName evidence="4">Hexosyltransferase</fullName>
        <ecNumber evidence="4">2.4.1.-</ecNumber>
    </recommendedName>
</protein>
<comment type="pathway">
    <text evidence="1 4">Glycan metabolism; pectin biosynthesis.</text>
</comment>
<evidence type="ECO:0000256" key="5">
    <source>
        <dbReference type="SAM" id="Coils"/>
    </source>
</evidence>
<keyword evidence="4" id="KW-0333">Golgi apparatus</keyword>
<keyword evidence="7" id="KW-0808">Transferase</keyword>
<dbReference type="AlphaFoldDB" id="A0A199VJD4"/>
<feature type="transmembrane region" description="Helical" evidence="4">
    <location>
        <begin position="12"/>
        <end position="32"/>
    </location>
</feature>
<dbReference type="InterPro" id="IPR029993">
    <property type="entry name" value="GAUT"/>
</dbReference>
<evidence type="ECO:0000256" key="6">
    <source>
        <dbReference type="SAM" id="MobiDB-lite"/>
    </source>
</evidence>
<gene>
    <name evidence="7" type="ORF">ACMD2_05695</name>
</gene>
<dbReference type="Pfam" id="PF01501">
    <property type="entry name" value="Glyco_transf_8"/>
    <property type="match status" value="1"/>
</dbReference>
<dbReference type="EC" id="2.4.1.-" evidence="4"/>
<dbReference type="PANTHER" id="PTHR32116:SF0">
    <property type="entry name" value="GALACTURONOSYLTRANSFERASE 6-RELATED"/>
    <property type="match status" value="1"/>
</dbReference>
<comment type="similarity">
    <text evidence="2 4">Belongs to the glycosyltransferase 8 family.</text>
</comment>
<dbReference type="UniPathway" id="UPA00845"/>
<evidence type="ECO:0000313" key="7">
    <source>
        <dbReference type="EMBL" id="OAY77262.1"/>
    </source>
</evidence>
<dbReference type="EMBL" id="LSRQ01001566">
    <property type="protein sequence ID" value="OAY77262.1"/>
    <property type="molecule type" value="Genomic_DNA"/>
</dbReference>
<name>A0A199VJD4_ANACO</name>
<dbReference type="GO" id="GO:0047262">
    <property type="term" value="F:polygalacturonate 4-alpha-galacturonosyltransferase activity"/>
    <property type="evidence" value="ECO:0007669"/>
    <property type="project" value="InterPro"/>
</dbReference>
<dbReference type="InterPro" id="IPR029044">
    <property type="entry name" value="Nucleotide-diphossugar_trans"/>
</dbReference>
<evidence type="ECO:0000256" key="3">
    <source>
        <dbReference type="ARBA" id="ARBA00022676"/>
    </source>
</evidence>
<dbReference type="GO" id="GO:0045489">
    <property type="term" value="P:pectin biosynthetic process"/>
    <property type="evidence" value="ECO:0007669"/>
    <property type="project" value="UniProtKB-UniPathway"/>
</dbReference>
<organism evidence="7 8">
    <name type="scientific">Ananas comosus</name>
    <name type="common">Pineapple</name>
    <name type="synonym">Ananas ananas</name>
    <dbReference type="NCBI Taxonomy" id="4615"/>
    <lineage>
        <taxon>Eukaryota</taxon>
        <taxon>Viridiplantae</taxon>
        <taxon>Streptophyta</taxon>
        <taxon>Embryophyta</taxon>
        <taxon>Tracheophyta</taxon>
        <taxon>Spermatophyta</taxon>
        <taxon>Magnoliopsida</taxon>
        <taxon>Liliopsida</taxon>
        <taxon>Poales</taxon>
        <taxon>Bromeliaceae</taxon>
        <taxon>Bromelioideae</taxon>
        <taxon>Ananas</taxon>
    </lineage>
</organism>
<feature type="region of interest" description="Disordered" evidence="6">
    <location>
        <begin position="80"/>
        <end position="133"/>
    </location>
</feature>
<dbReference type="Gene3D" id="3.90.550.10">
    <property type="entry name" value="Spore Coat Polysaccharide Biosynthesis Protein SpsA, Chain A"/>
    <property type="match status" value="1"/>
</dbReference>
<dbReference type="PANTHER" id="PTHR32116">
    <property type="entry name" value="GALACTURONOSYLTRANSFERASE 4-RELATED"/>
    <property type="match status" value="1"/>
</dbReference>
<feature type="compositionally biased region" description="Polar residues" evidence="6">
    <location>
        <begin position="105"/>
        <end position="132"/>
    </location>
</feature>
<keyword evidence="4" id="KW-0961">Cell wall biogenesis/degradation</keyword>
<comment type="caution">
    <text evidence="7">The sequence shown here is derived from an EMBL/GenBank/DDBJ whole genome shotgun (WGS) entry which is preliminary data.</text>
</comment>
<accession>A0A199VJD4</accession>
<keyword evidence="4" id="KW-0812">Transmembrane</keyword>
<feature type="compositionally biased region" description="Basic and acidic residues" evidence="6">
    <location>
        <begin position="80"/>
        <end position="103"/>
    </location>
</feature>
<dbReference type="SUPFAM" id="SSF53448">
    <property type="entry name" value="Nucleotide-diphospho-sugar transferases"/>
    <property type="match status" value="1"/>
</dbReference>
<dbReference type="Proteomes" id="UP000092600">
    <property type="component" value="Unassembled WGS sequence"/>
</dbReference>
<evidence type="ECO:0000256" key="2">
    <source>
        <dbReference type="ARBA" id="ARBA00006351"/>
    </source>
</evidence>
<dbReference type="GO" id="GO:0000139">
    <property type="term" value="C:Golgi membrane"/>
    <property type="evidence" value="ECO:0007669"/>
    <property type="project" value="UniProtKB-SubCell"/>
</dbReference>
<keyword evidence="3 4" id="KW-0328">Glycosyltransferase</keyword>
<sequence>MRLPFCYPRYFLVAALLLGIVGILPVIIHLHFGIDPFLEDSDPIRFFDPERDYLLNKDPGQSTDSTTLDLFGQDAGEELKGPEENVHQNSESRDTVNRVKDGQSDNDGNTGTHENNVTIATTEEMSELSDQGTLEEDAKRLYTLGGTKERIWEMEDQLIMAKAYLDFVPKANNTLLRQELKLRTRDIEKALGQANKSSDFSMSALQTIRAMEATLSKAHRAYPDCSERAYKIRSSLEKKEEELRTVQNELLHLVHVASTSLPKGIQCLSLRLTSEYFTSNPKDHKLLVDRHKVQKPYLHHYAVFSDNVLACAVVVNSTISSSQEPEKIVFHVVTDSLNFPAITMWFLLNPPTPATIDILVWDNYEQLAANFSPTEELVGIRDPAYTSTVNRLQFFLPNLFPFLHKILVLDHDVVVQRDLSWLWRIDMKGKVTCAVKMCNHQLEDLLDFTDPILSSSFDPKACVLAFGMNMFDLNEWRKQGLTASYGNWIQKGITRKFRTGEGWPLAQLVFYNHTAYLDGGWHLLGLGNDPNVRREEIKKAAVIHYSGTRKPWIDSAIREYKNYWDKYLNYNNPSLQKCHVHNN</sequence>